<reference evidence="5 6" key="1">
    <citation type="journal article" date="2023" name="Antonie Van Leeuwenhoek">
        <title>Mesoterricola silvestris gen. nov., sp. nov., Mesoterricola sediminis sp. nov., Geothrix oryzae sp. nov., Geothrix edaphica sp. nov., Geothrix rubra sp. nov., and Geothrix limicola sp. nov., six novel members of Acidobacteriota isolated from soils.</title>
        <authorList>
            <person name="Itoh H."/>
            <person name="Sugisawa Y."/>
            <person name="Mise K."/>
            <person name="Xu Z."/>
            <person name="Kuniyasu M."/>
            <person name="Ushijima N."/>
            <person name="Kawano K."/>
            <person name="Kobayashi E."/>
            <person name="Shiratori Y."/>
            <person name="Masuda Y."/>
            <person name="Senoo K."/>
        </authorList>
    </citation>
    <scope>NUCLEOTIDE SEQUENCE [LARGE SCALE GENOMIC DNA]</scope>
    <source>
        <strain evidence="5 6">Red803</strain>
    </source>
</reference>
<evidence type="ECO:0000256" key="4">
    <source>
        <dbReference type="ARBA" id="ARBA00022691"/>
    </source>
</evidence>
<protein>
    <submittedName>
        <fullName evidence="5">SAM-dependent methyltransferase</fullName>
    </submittedName>
</protein>
<accession>A0ABQ5QAG9</accession>
<dbReference type="EMBL" id="BSDD01000006">
    <property type="protein sequence ID" value="GLH71351.1"/>
    <property type="molecule type" value="Genomic_DNA"/>
</dbReference>
<dbReference type="PROSITE" id="PS51585">
    <property type="entry name" value="SAM_MT_TPMT"/>
    <property type="match status" value="1"/>
</dbReference>
<gene>
    <name evidence="5" type="ORF">GETHPA_28840</name>
</gene>
<dbReference type="PANTHER" id="PTHR32183:SF6">
    <property type="entry name" value="CYSTEINE SULFINATE DESULFINASE_CYSTEINE DESULFURASE AND RELATED ENZYMES"/>
    <property type="match status" value="1"/>
</dbReference>
<comment type="caution">
    <text evidence="5">The sequence shown here is derived from an EMBL/GenBank/DDBJ whole genome shotgun (WGS) entry which is preliminary data.</text>
</comment>
<dbReference type="InterPro" id="IPR029063">
    <property type="entry name" value="SAM-dependent_MTases_sf"/>
</dbReference>
<keyword evidence="6" id="KW-1185">Reference proteome</keyword>
<evidence type="ECO:0000256" key="2">
    <source>
        <dbReference type="ARBA" id="ARBA00022603"/>
    </source>
</evidence>
<dbReference type="Proteomes" id="UP001165089">
    <property type="component" value="Unassembled WGS sequence"/>
</dbReference>
<evidence type="ECO:0000256" key="3">
    <source>
        <dbReference type="ARBA" id="ARBA00022679"/>
    </source>
</evidence>
<organism evidence="5 6">
    <name type="scientific">Geothrix rubra</name>
    <dbReference type="NCBI Taxonomy" id="2927977"/>
    <lineage>
        <taxon>Bacteria</taxon>
        <taxon>Pseudomonadati</taxon>
        <taxon>Acidobacteriota</taxon>
        <taxon>Holophagae</taxon>
        <taxon>Holophagales</taxon>
        <taxon>Holophagaceae</taxon>
        <taxon>Geothrix</taxon>
    </lineage>
</organism>
<keyword evidence="3" id="KW-0808">Transferase</keyword>
<dbReference type="GO" id="GO:0008168">
    <property type="term" value="F:methyltransferase activity"/>
    <property type="evidence" value="ECO:0007669"/>
    <property type="project" value="UniProtKB-KW"/>
</dbReference>
<name>A0ABQ5QAG9_9BACT</name>
<proteinExistence type="predicted"/>
<dbReference type="Gene3D" id="3.40.50.150">
    <property type="entry name" value="Vaccinia Virus protein VP39"/>
    <property type="match status" value="1"/>
</dbReference>
<keyword evidence="4" id="KW-0949">S-adenosyl-L-methionine</keyword>
<sequence>MTSHPDHWNRHYEAGARPEWDMAKATPVLAEALALAAASGLAPGASVVVPGCGYGHDAAALAALGFEVTGLDFAPLAVQGARARYGDAVRWAQEDWFTTALGPWDAIFDHTCLVAMDPDRRPAYAEACAGHLRPGGLWLAVAFHDVQGRPGPPHAIPRDDLRRLAEPRFEVLHLAEATRSHPRRAGREYLLVARRR</sequence>
<dbReference type="SUPFAM" id="SSF53335">
    <property type="entry name" value="S-adenosyl-L-methionine-dependent methyltransferases"/>
    <property type="match status" value="1"/>
</dbReference>
<keyword evidence="1" id="KW-0597">Phosphoprotein</keyword>
<evidence type="ECO:0000313" key="6">
    <source>
        <dbReference type="Proteomes" id="UP001165089"/>
    </source>
</evidence>
<dbReference type="GO" id="GO:0032259">
    <property type="term" value="P:methylation"/>
    <property type="evidence" value="ECO:0007669"/>
    <property type="project" value="UniProtKB-KW"/>
</dbReference>
<dbReference type="InterPro" id="IPR008854">
    <property type="entry name" value="TPMT"/>
</dbReference>
<keyword evidence="2 5" id="KW-0489">Methyltransferase</keyword>
<evidence type="ECO:0000313" key="5">
    <source>
        <dbReference type="EMBL" id="GLH71351.1"/>
    </source>
</evidence>
<dbReference type="Pfam" id="PF05724">
    <property type="entry name" value="TPMT"/>
    <property type="match status" value="1"/>
</dbReference>
<dbReference type="CDD" id="cd02440">
    <property type="entry name" value="AdoMet_MTases"/>
    <property type="match status" value="1"/>
</dbReference>
<dbReference type="RefSeq" id="WP_285727566.1">
    <property type="nucleotide sequence ID" value="NZ_BSDD01000006.1"/>
</dbReference>
<evidence type="ECO:0000256" key="1">
    <source>
        <dbReference type="ARBA" id="ARBA00022553"/>
    </source>
</evidence>
<dbReference type="PANTHER" id="PTHR32183">
    <property type="match status" value="1"/>
</dbReference>